<name>A0A8J5W5M1_ZIZPA</name>
<organism evidence="2 3">
    <name type="scientific">Zizania palustris</name>
    <name type="common">Northern wild rice</name>
    <dbReference type="NCBI Taxonomy" id="103762"/>
    <lineage>
        <taxon>Eukaryota</taxon>
        <taxon>Viridiplantae</taxon>
        <taxon>Streptophyta</taxon>
        <taxon>Embryophyta</taxon>
        <taxon>Tracheophyta</taxon>
        <taxon>Spermatophyta</taxon>
        <taxon>Magnoliopsida</taxon>
        <taxon>Liliopsida</taxon>
        <taxon>Poales</taxon>
        <taxon>Poaceae</taxon>
        <taxon>BOP clade</taxon>
        <taxon>Oryzoideae</taxon>
        <taxon>Oryzeae</taxon>
        <taxon>Zizaniinae</taxon>
        <taxon>Zizania</taxon>
    </lineage>
</organism>
<evidence type="ECO:0000313" key="3">
    <source>
        <dbReference type="Proteomes" id="UP000729402"/>
    </source>
</evidence>
<comment type="caution">
    <text evidence="2">The sequence shown here is derived from an EMBL/GenBank/DDBJ whole genome shotgun (WGS) entry which is preliminary data.</text>
</comment>
<dbReference type="Proteomes" id="UP000729402">
    <property type="component" value="Unassembled WGS sequence"/>
</dbReference>
<feature type="signal peptide" evidence="1">
    <location>
        <begin position="1"/>
        <end position="24"/>
    </location>
</feature>
<sequence>MHRPFSSAISWQILTASAAGGAAGKRGDGWRRIPRRVVVIGNGFAGAESQCLGLVRALCLADRLTLYFPLFLSTNNLLQSSPFPLSLSAISSKSFCKVGVVVWPSLETIVTATLLNRLIHGI</sequence>
<dbReference type="OrthoDB" id="1856981at2759"/>
<feature type="chain" id="PRO_5035252675" evidence="1">
    <location>
        <begin position="25"/>
        <end position="122"/>
    </location>
</feature>
<evidence type="ECO:0000256" key="1">
    <source>
        <dbReference type="SAM" id="SignalP"/>
    </source>
</evidence>
<accession>A0A8J5W5M1</accession>
<reference evidence="2" key="1">
    <citation type="journal article" date="2021" name="bioRxiv">
        <title>Whole Genome Assembly and Annotation of Northern Wild Rice, Zizania palustris L., Supports a Whole Genome Duplication in the Zizania Genus.</title>
        <authorList>
            <person name="Haas M."/>
            <person name="Kono T."/>
            <person name="Macchietto M."/>
            <person name="Millas R."/>
            <person name="McGilp L."/>
            <person name="Shao M."/>
            <person name="Duquette J."/>
            <person name="Hirsch C.N."/>
            <person name="Kimball J."/>
        </authorList>
    </citation>
    <scope>NUCLEOTIDE SEQUENCE</scope>
    <source>
        <tissue evidence="2">Fresh leaf tissue</tissue>
    </source>
</reference>
<keyword evidence="3" id="KW-1185">Reference proteome</keyword>
<keyword evidence="1" id="KW-0732">Signal</keyword>
<evidence type="ECO:0000313" key="2">
    <source>
        <dbReference type="EMBL" id="KAG8081903.1"/>
    </source>
</evidence>
<protein>
    <submittedName>
        <fullName evidence="2">Uncharacterized protein</fullName>
    </submittedName>
</protein>
<gene>
    <name evidence="2" type="ORF">GUJ93_ZPchr0014g47116</name>
</gene>
<proteinExistence type="predicted"/>
<dbReference type="AlphaFoldDB" id="A0A8J5W5M1"/>
<dbReference type="EMBL" id="JAAALK010000086">
    <property type="protein sequence ID" value="KAG8081903.1"/>
    <property type="molecule type" value="Genomic_DNA"/>
</dbReference>
<reference evidence="2" key="2">
    <citation type="submission" date="2021-02" db="EMBL/GenBank/DDBJ databases">
        <authorList>
            <person name="Kimball J.A."/>
            <person name="Haas M.W."/>
            <person name="Macchietto M."/>
            <person name="Kono T."/>
            <person name="Duquette J."/>
            <person name="Shao M."/>
        </authorList>
    </citation>
    <scope>NUCLEOTIDE SEQUENCE</scope>
    <source>
        <tissue evidence="2">Fresh leaf tissue</tissue>
    </source>
</reference>